<dbReference type="InterPro" id="IPR035965">
    <property type="entry name" value="PAS-like_dom_sf"/>
</dbReference>
<accession>A0A1N7IK01</accession>
<dbReference type="NCBIfam" id="TIGR00229">
    <property type="entry name" value="sensory_box"/>
    <property type="match status" value="2"/>
</dbReference>
<feature type="domain" description="PAC" evidence="5">
    <location>
        <begin position="360"/>
        <end position="412"/>
    </location>
</feature>
<dbReference type="InterPro" id="IPR000700">
    <property type="entry name" value="PAS-assoc_C"/>
</dbReference>
<keyword evidence="8" id="KW-1185">Reference proteome</keyword>
<feature type="coiled-coil region" evidence="2">
    <location>
        <begin position="149"/>
        <end position="176"/>
    </location>
</feature>
<dbReference type="PROSITE" id="PS50887">
    <property type="entry name" value="GGDEF"/>
    <property type="match status" value="1"/>
</dbReference>
<feature type="domain" description="Response regulatory" evidence="3">
    <location>
        <begin position="35"/>
        <end position="153"/>
    </location>
</feature>
<organism evidence="7 8">
    <name type="scientific">Insolitispirillum peregrinum</name>
    <dbReference type="NCBI Taxonomy" id="80876"/>
    <lineage>
        <taxon>Bacteria</taxon>
        <taxon>Pseudomonadati</taxon>
        <taxon>Pseudomonadota</taxon>
        <taxon>Alphaproteobacteria</taxon>
        <taxon>Rhodospirillales</taxon>
        <taxon>Novispirillaceae</taxon>
        <taxon>Insolitispirillum</taxon>
    </lineage>
</organism>
<dbReference type="InterPro" id="IPR011006">
    <property type="entry name" value="CheY-like_superfamily"/>
</dbReference>
<evidence type="ECO:0000256" key="2">
    <source>
        <dbReference type="SAM" id="Coils"/>
    </source>
</evidence>
<dbReference type="Proteomes" id="UP000185678">
    <property type="component" value="Unassembled WGS sequence"/>
</dbReference>
<dbReference type="SMART" id="SM00091">
    <property type="entry name" value="PAS"/>
    <property type="match status" value="2"/>
</dbReference>
<dbReference type="Gene3D" id="3.30.70.270">
    <property type="match status" value="1"/>
</dbReference>
<dbReference type="CDD" id="cd00156">
    <property type="entry name" value="REC"/>
    <property type="match status" value="1"/>
</dbReference>
<dbReference type="STRING" id="80876.SAMN05421779_101228"/>
<dbReference type="FunFam" id="3.30.70.270:FF:000001">
    <property type="entry name" value="Diguanylate cyclase domain protein"/>
    <property type="match status" value="1"/>
</dbReference>
<dbReference type="Pfam" id="PF00072">
    <property type="entry name" value="Response_reg"/>
    <property type="match status" value="1"/>
</dbReference>
<dbReference type="AlphaFoldDB" id="A0A1N7IK01"/>
<feature type="domain" description="PAS" evidence="4">
    <location>
        <begin position="287"/>
        <end position="332"/>
    </location>
</feature>
<sequence>MQKKIWYSKTKINCIMLHDTQERILAVVSAGEPLSVLLIEDNGADARIFEEMVHEAGDNLTIVWARSMQEARSKRDGVQTPFSLIVTDLGLPDTQGLETIGAVLDLFPNRPVVVMTGLNDSAMGITAVQRGCQDFVLKGFTDPFLLVRMLRYAIQRHETERQIKESEERFRTLVQMSPDAIIIATGQSITFVNPAAQALFDSPRRQNLEGLPPTELFLGPDGAQAVSTIISCLSEGRSHQDIELTLLSHSSSPLSVEMRVAPITVGGERRAQVILRDISLRKLREQELQLAQTVFETTAEAMMITDANKKIVAVNPAFTEITGYGRDQAMGQDPHILSSGRHDQAFYTEMWSTLAVNGHWRGEVWNRRADGAAYVQRVTISCIRNRQGQITNYVGVFSDITREKEASEKLRHTASHDALTGLPNRALLHDRLEQAISKASRDDSGLALLFIDLDGFKPINDTHGHLIGDLLLQGVAERLRDCVRESDTVARLGGDEFVILSLNTASQQDAAIIAQKVLDTLARPFVLNGISAQVGASIGIALYPIHANGGEALLMAADHAMYAAKNAGRRCYRSATALPQAKASATSC</sequence>
<evidence type="ECO:0000259" key="6">
    <source>
        <dbReference type="PROSITE" id="PS50887"/>
    </source>
</evidence>
<feature type="modified residue" description="4-aspartylphosphate" evidence="1">
    <location>
        <position position="88"/>
    </location>
</feature>
<dbReference type="InterPro" id="IPR001789">
    <property type="entry name" value="Sig_transdc_resp-reg_receiver"/>
</dbReference>
<dbReference type="Pfam" id="PF00990">
    <property type="entry name" value="GGDEF"/>
    <property type="match status" value="1"/>
</dbReference>
<feature type="domain" description="GGDEF" evidence="6">
    <location>
        <begin position="444"/>
        <end position="577"/>
    </location>
</feature>
<dbReference type="SUPFAM" id="SSF55073">
    <property type="entry name" value="Nucleotide cyclase"/>
    <property type="match status" value="1"/>
</dbReference>
<keyword evidence="1" id="KW-0597">Phosphoprotein</keyword>
<evidence type="ECO:0000259" key="4">
    <source>
        <dbReference type="PROSITE" id="PS50112"/>
    </source>
</evidence>
<dbReference type="InterPro" id="IPR001610">
    <property type="entry name" value="PAC"/>
</dbReference>
<dbReference type="Pfam" id="PF00989">
    <property type="entry name" value="PAS"/>
    <property type="match status" value="1"/>
</dbReference>
<dbReference type="SMART" id="SM00448">
    <property type="entry name" value="REC"/>
    <property type="match status" value="1"/>
</dbReference>
<dbReference type="Gene3D" id="3.40.50.2300">
    <property type="match status" value="1"/>
</dbReference>
<reference evidence="7 8" key="1">
    <citation type="submission" date="2017-01" db="EMBL/GenBank/DDBJ databases">
        <authorList>
            <person name="Mah S.A."/>
            <person name="Swanson W.J."/>
            <person name="Moy G.W."/>
            <person name="Vacquier V.D."/>
        </authorList>
    </citation>
    <scope>NUCLEOTIDE SEQUENCE [LARGE SCALE GENOMIC DNA]</scope>
    <source>
        <strain evidence="7 8">DSM 11589</strain>
    </source>
</reference>
<protein>
    <submittedName>
        <fullName evidence="7">PAS domain S-box-containing protein/diguanylate cyclase (GGDEF) domain-containing protein</fullName>
    </submittedName>
</protein>
<dbReference type="SMART" id="SM00086">
    <property type="entry name" value="PAC"/>
    <property type="match status" value="2"/>
</dbReference>
<dbReference type="SUPFAM" id="SSF55785">
    <property type="entry name" value="PYP-like sensor domain (PAS domain)"/>
    <property type="match status" value="2"/>
</dbReference>
<proteinExistence type="predicted"/>
<dbReference type="InterPro" id="IPR052163">
    <property type="entry name" value="DGC-Regulatory_Protein"/>
</dbReference>
<dbReference type="PANTHER" id="PTHR46663:SF3">
    <property type="entry name" value="SLL0267 PROTEIN"/>
    <property type="match status" value="1"/>
</dbReference>
<dbReference type="InterPro" id="IPR013767">
    <property type="entry name" value="PAS_fold"/>
</dbReference>
<dbReference type="Gene3D" id="3.30.450.20">
    <property type="entry name" value="PAS domain"/>
    <property type="match status" value="2"/>
</dbReference>
<gene>
    <name evidence="7" type="ORF">SAMN05421779_101228</name>
</gene>
<dbReference type="SMART" id="SM00267">
    <property type="entry name" value="GGDEF"/>
    <property type="match status" value="1"/>
</dbReference>
<dbReference type="CDD" id="cd01949">
    <property type="entry name" value="GGDEF"/>
    <property type="match status" value="1"/>
</dbReference>
<evidence type="ECO:0000259" key="5">
    <source>
        <dbReference type="PROSITE" id="PS50113"/>
    </source>
</evidence>
<dbReference type="InterPro" id="IPR000160">
    <property type="entry name" value="GGDEF_dom"/>
</dbReference>
<dbReference type="SUPFAM" id="SSF52172">
    <property type="entry name" value="CheY-like"/>
    <property type="match status" value="1"/>
</dbReference>
<dbReference type="PANTHER" id="PTHR46663">
    <property type="entry name" value="DIGUANYLATE CYCLASE DGCT-RELATED"/>
    <property type="match status" value="1"/>
</dbReference>
<dbReference type="CDD" id="cd00130">
    <property type="entry name" value="PAS"/>
    <property type="match status" value="2"/>
</dbReference>
<name>A0A1N7IK01_9PROT</name>
<dbReference type="EMBL" id="FTOA01000001">
    <property type="protein sequence ID" value="SIS37311.1"/>
    <property type="molecule type" value="Genomic_DNA"/>
</dbReference>
<evidence type="ECO:0000256" key="1">
    <source>
        <dbReference type="PROSITE-ProRule" id="PRU00169"/>
    </source>
</evidence>
<keyword evidence="2" id="KW-0175">Coiled coil</keyword>
<dbReference type="GO" id="GO:0000160">
    <property type="term" value="P:phosphorelay signal transduction system"/>
    <property type="evidence" value="ECO:0007669"/>
    <property type="project" value="InterPro"/>
</dbReference>
<dbReference type="GO" id="GO:0003824">
    <property type="term" value="F:catalytic activity"/>
    <property type="evidence" value="ECO:0007669"/>
    <property type="project" value="UniProtKB-ARBA"/>
</dbReference>
<dbReference type="PROSITE" id="PS50110">
    <property type="entry name" value="RESPONSE_REGULATORY"/>
    <property type="match status" value="1"/>
</dbReference>
<dbReference type="InterPro" id="IPR043128">
    <property type="entry name" value="Rev_trsase/Diguanyl_cyclase"/>
</dbReference>
<dbReference type="InterPro" id="IPR029787">
    <property type="entry name" value="Nucleotide_cyclase"/>
</dbReference>
<dbReference type="NCBIfam" id="TIGR00254">
    <property type="entry name" value="GGDEF"/>
    <property type="match status" value="1"/>
</dbReference>
<dbReference type="PROSITE" id="PS50113">
    <property type="entry name" value="PAC"/>
    <property type="match status" value="1"/>
</dbReference>
<evidence type="ECO:0000313" key="8">
    <source>
        <dbReference type="Proteomes" id="UP000185678"/>
    </source>
</evidence>
<evidence type="ECO:0000259" key="3">
    <source>
        <dbReference type="PROSITE" id="PS50110"/>
    </source>
</evidence>
<dbReference type="Pfam" id="PF13426">
    <property type="entry name" value="PAS_9"/>
    <property type="match status" value="1"/>
</dbReference>
<dbReference type="GO" id="GO:0006355">
    <property type="term" value="P:regulation of DNA-templated transcription"/>
    <property type="evidence" value="ECO:0007669"/>
    <property type="project" value="InterPro"/>
</dbReference>
<dbReference type="PROSITE" id="PS50112">
    <property type="entry name" value="PAS"/>
    <property type="match status" value="1"/>
</dbReference>
<evidence type="ECO:0000313" key="7">
    <source>
        <dbReference type="EMBL" id="SIS37311.1"/>
    </source>
</evidence>
<dbReference type="InterPro" id="IPR000014">
    <property type="entry name" value="PAS"/>
</dbReference>